<name>G7YUU0_CLOSI</name>
<gene>
    <name evidence="1" type="ORF">CLF_111410</name>
</gene>
<dbReference type="Proteomes" id="UP000008909">
    <property type="component" value="Unassembled WGS sequence"/>
</dbReference>
<reference evidence="1" key="1">
    <citation type="journal article" date="2011" name="Genome Biol.">
        <title>The draft genome of the carcinogenic human liver fluke Clonorchis sinensis.</title>
        <authorList>
            <person name="Wang X."/>
            <person name="Chen W."/>
            <person name="Huang Y."/>
            <person name="Sun J."/>
            <person name="Men J."/>
            <person name="Liu H."/>
            <person name="Luo F."/>
            <person name="Guo L."/>
            <person name="Lv X."/>
            <person name="Deng C."/>
            <person name="Zhou C."/>
            <person name="Fan Y."/>
            <person name="Li X."/>
            <person name="Huang L."/>
            <person name="Hu Y."/>
            <person name="Liang C."/>
            <person name="Hu X."/>
            <person name="Xu J."/>
            <person name="Yu X."/>
        </authorList>
    </citation>
    <scope>NUCLEOTIDE SEQUENCE [LARGE SCALE GENOMIC DNA]</scope>
    <source>
        <strain evidence="1">Henan</strain>
    </source>
</reference>
<dbReference type="AlphaFoldDB" id="G7YUU0"/>
<proteinExistence type="predicted"/>
<evidence type="ECO:0000313" key="1">
    <source>
        <dbReference type="EMBL" id="GAA56720.1"/>
    </source>
</evidence>
<sequence length="175" mass="19831">MYSQITSIDDGSLTIRAMESNGIVIENLITQSSTKVTMQFEITVACRLMSSTCTGCLYTPACLRFRRIDTCSRINAFYLLGRLSHINSKRMIGRIPEENPFWVENTCHRDAQSIGRTKQCFAHCVVVASSDALRFPIAISSKESCARSCNVYLQSIRFRDFRIHRVDIKADGKFV</sequence>
<keyword evidence="2" id="KW-1185">Reference proteome</keyword>
<dbReference type="EMBL" id="DF144351">
    <property type="protein sequence ID" value="GAA56720.1"/>
    <property type="molecule type" value="Genomic_DNA"/>
</dbReference>
<accession>G7YUU0</accession>
<evidence type="ECO:0000313" key="2">
    <source>
        <dbReference type="Proteomes" id="UP000008909"/>
    </source>
</evidence>
<protein>
    <submittedName>
        <fullName evidence="1">Uncharacterized protein</fullName>
    </submittedName>
</protein>
<reference key="2">
    <citation type="submission" date="2011-10" db="EMBL/GenBank/DDBJ databases">
        <title>The genome and transcriptome sequence of Clonorchis sinensis provide insights into the carcinogenic liver fluke.</title>
        <authorList>
            <person name="Wang X."/>
            <person name="Huang Y."/>
            <person name="Chen W."/>
            <person name="Liu H."/>
            <person name="Guo L."/>
            <person name="Chen Y."/>
            <person name="Luo F."/>
            <person name="Zhou W."/>
            <person name="Sun J."/>
            <person name="Mao Q."/>
            <person name="Liang P."/>
            <person name="Zhou C."/>
            <person name="Tian Y."/>
            <person name="Men J."/>
            <person name="Lv X."/>
            <person name="Huang L."/>
            <person name="Zhou J."/>
            <person name="Hu Y."/>
            <person name="Li R."/>
            <person name="Zhang F."/>
            <person name="Lei H."/>
            <person name="Li X."/>
            <person name="Hu X."/>
            <person name="Liang C."/>
            <person name="Xu J."/>
            <person name="Wu Z."/>
            <person name="Yu X."/>
        </authorList>
    </citation>
    <scope>NUCLEOTIDE SEQUENCE</scope>
    <source>
        <strain>Henan</strain>
    </source>
</reference>
<organism evidence="1 2">
    <name type="scientific">Clonorchis sinensis</name>
    <name type="common">Chinese liver fluke</name>
    <dbReference type="NCBI Taxonomy" id="79923"/>
    <lineage>
        <taxon>Eukaryota</taxon>
        <taxon>Metazoa</taxon>
        <taxon>Spiralia</taxon>
        <taxon>Lophotrochozoa</taxon>
        <taxon>Platyhelminthes</taxon>
        <taxon>Trematoda</taxon>
        <taxon>Digenea</taxon>
        <taxon>Opisthorchiida</taxon>
        <taxon>Opisthorchiata</taxon>
        <taxon>Opisthorchiidae</taxon>
        <taxon>Clonorchis</taxon>
    </lineage>
</organism>